<dbReference type="OrthoDB" id="651281at2"/>
<evidence type="ECO:0000313" key="6">
    <source>
        <dbReference type="EMBL" id="RGP36304.1"/>
    </source>
</evidence>
<feature type="domain" description="Calcineurin-like phosphoesterase" evidence="5">
    <location>
        <begin position="4"/>
        <end position="190"/>
    </location>
</feature>
<evidence type="ECO:0000256" key="2">
    <source>
        <dbReference type="ARBA" id="ARBA00022801"/>
    </source>
</evidence>
<accession>A0A411YZS3</accession>
<dbReference type="Gene3D" id="3.60.21.10">
    <property type="match status" value="1"/>
</dbReference>
<proteinExistence type="inferred from homology"/>
<dbReference type="AlphaFoldDB" id="A0A411YZS3"/>
<dbReference type="Pfam" id="PF00149">
    <property type="entry name" value="Metallophos"/>
    <property type="match status" value="1"/>
</dbReference>
<dbReference type="InterPro" id="IPR050884">
    <property type="entry name" value="CNP_phosphodiesterase-III"/>
</dbReference>
<comment type="similarity">
    <text evidence="4">Belongs to the cyclic nucleotide phosphodiesterase class-III family.</text>
</comment>
<dbReference type="EMBL" id="QWEY01000009">
    <property type="protein sequence ID" value="RGP36304.1"/>
    <property type="molecule type" value="Genomic_DNA"/>
</dbReference>
<dbReference type="InterPro" id="IPR029052">
    <property type="entry name" value="Metallo-depent_PP-like"/>
</dbReference>
<dbReference type="PANTHER" id="PTHR42988:SF2">
    <property type="entry name" value="CYCLIC NUCLEOTIDE PHOSPHODIESTERASE CBUA0032-RELATED"/>
    <property type="match status" value="1"/>
</dbReference>
<dbReference type="RefSeq" id="WP_118154515.1">
    <property type="nucleotide sequence ID" value="NZ_QWEY01000009.1"/>
</dbReference>
<keyword evidence="1" id="KW-0479">Metal-binding</keyword>
<organism evidence="6 7">
    <name type="scientific">Pseudotabrizicola alkalilacus</name>
    <dbReference type="NCBI Taxonomy" id="2305252"/>
    <lineage>
        <taxon>Bacteria</taxon>
        <taxon>Pseudomonadati</taxon>
        <taxon>Pseudomonadota</taxon>
        <taxon>Alphaproteobacteria</taxon>
        <taxon>Rhodobacterales</taxon>
        <taxon>Paracoccaceae</taxon>
        <taxon>Pseudotabrizicola</taxon>
    </lineage>
</organism>
<reference evidence="6 7" key="1">
    <citation type="submission" date="2018-08" db="EMBL/GenBank/DDBJ databases">
        <title>Flavobacterium tibetense sp. nov., isolated from a wetland YonghuCo on Tibetan Plateau.</title>
        <authorList>
            <person name="Phurbu D."/>
            <person name="Lu H."/>
            <person name="Xing P."/>
        </authorList>
    </citation>
    <scope>NUCLEOTIDE SEQUENCE [LARGE SCALE GENOMIC DNA]</scope>
    <source>
        <strain evidence="6 7">DJC</strain>
    </source>
</reference>
<dbReference type="Proteomes" id="UP000284547">
    <property type="component" value="Unassembled WGS sequence"/>
</dbReference>
<evidence type="ECO:0000259" key="5">
    <source>
        <dbReference type="Pfam" id="PF00149"/>
    </source>
</evidence>
<evidence type="ECO:0000256" key="1">
    <source>
        <dbReference type="ARBA" id="ARBA00022723"/>
    </source>
</evidence>
<evidence type="ECO:0000256" key="3">
    <source>
        <dbReference type="ARBA" id="ARBA00023004"/>
    </source>
</evidence>
<sequence length="263" mass="27604">MTLIAQITDPHLRDDGADPCHDPAQAMRQAFAQIAAMDRRPDAIVLTGDIIDRSAADYTAAADLLRAAPVPLLPLSGNHDRPEDFREAFADWADFAPDHLSFTRRIGDAILIALDSNLPDGSGGVDALRLGWLQDALADATGPVILALHHPPFPTGAPHLDKPGFAGAAPLAALVQGSPICRIIAGHSHRAMQTQWAGVTASTCTAIGHGLSLSLTGAYKHKPSCLPPAYEVHLLQAGSVISYQINLESDQAQSCSAPSSTGP</sequence>
<dbReference type="GO" id="GO:0016787">
    <property type="term" value="F:hydrolase activity"/>
    <property type="evidence" value="ECO:0007669"/>
    <property type="project" value="UniProtKB-KW"/>
</dbReference>
<dbReference type="PANTHER" id="PTHR42988">
    <property type="entry name" value="PHOSPHOHYDROLASE"/>
    <property type="match status" value="1"/>
</dbReference>
<dbReference type="InterPro" id="IPR004843">
    <property type="entry name" value="Calcineurin-like_PHP"/>
</dbReference>
<comment type="caution">
    <text evidence="6">The sequence shown here is derived from an EMBL/GenBank/DDBJ whole genome shotgun (WGS) entry which is preliminary data.</text>
</comment>
<gene>
    <name evidence="6" type="ORF">D1012_16100</name>
</gene>
<keyword evidence="2" id="KW-0378">Hydrolase</keyword>
<dbReference type="SUPFAM" id="SSF56300">
    <property type="entry name" value="Metallo-dependent phosphatases"/>
    <property type="match status" value="1"/>
</dbReference>
<dbReference type="GO" id="GO:0046872">
    <property type="term" value="F:metal ion binding"/>
    <property type="evidence" value="ECO:0007669"/>
    <property type="project" value="UniProtKB-KW"/>
</dbReference>
<protein>
    <submittedName>
        <fullName evidence="6">Phosphoesterase</fullName>
    </submittedName>
</protein>
<evidence type="ECO:0000313" key="7">
    <source>
        <dbReference type="Proteomes" id="UP000284547"/>
    </source>
</evidence>
<keyword evidence="7" id="KW-1185">Reference proteome</keyword>
<keyword evidence="3" id="KW-0408">Iron</keyword>
<evidence type="ECO:0000256" key="4">
    <source>
        <dbReference type="ARBA" id="ARBA00025742"/>
    </source>
</evidence>
<name>A0A411YZS3_9RHOB</name>